<proteinExistence type="predicted"/>
<keyword evidence="1" id="KW-0175">Coiled coil</keyword>
<gene>
    <name evidence="3" type="ORF">QO000_000012</name>
</gene>
<keyword evidence="2" id="KW-0472">Membrane</keyword>
<sequence length="59" mass="7238">MTLFFFISVIVGMTYIFLYFVLNFDLKKKKLEIEEKKLDLEKRKLELNEESQELEEEML</sequence>
<accession>A0ABU0JY80</accession>
<name>A0ABU0JY80_9BACL</name>
<keyword evidence="2" id="KW-0812">Transmembrane</keyword>
<keyword evidence="4" id="KW-1185">Reference proteome</keyword>
<dbReference type="Proteomes" id="UP001226720">
    <property type="component" value="Unassembled WGS sequence"/>
</dbReference>
<evidence type="ECO:0000256" key="2">
    <source>
        <dbReference type="SAM" id="Phobius"/>
    </source>
</evidence>
<reference evidence="3" key="1">
    <citation type="submission" date="2023-07" db="EMBL/GenBank/DDBJ databases">
        <title>Genomic Encyclopedia of Type Strains, Phase IV (KMG-IV): sequencing the most valuable type-strain genomes for metagenomic binning, comparative biology and taxonomic classification.</title>
        <authorList>
            <person name="Goeker M."/>
        </authorList>
    </citation>
    <scope>NUCLEOTIDE SEQUENCE [LARGE SCALE GENOMIC DNA]</scope>
    <source>
        <strain evidence="3">JSM 076093</strain>
    </source>
</reference>
<dbReference type="RefSeq" id="WP_301551805.1">
    <property type="nucleotide sequence ID" value="NZ_JAQRMZ010000005.1"/>
</dbReference>
<evidence type="ECO:0000313" key="3">
    <source>
        <dbReference type="EMBL" id="MDQ0481059.1"/>
    </source>
</evidence>
<evidence type="ECO:0000313" key="4">
    <source>
        <dbReference type="Proteomes" id="UP001226720"/>
    </source>
</evidence>
<feature type="transmembrane region" description="Helical" evidence="2">
    <location>
        <begin position="6"/>
        <end position="26"/>
    </location>
</feature>
<feature type="coiled-coil region" evidence="1">
    <location>
        <begin position="23"/>
        <end position="57"/>
    </location>
</feature>
<dbReference type="EMBL" id="JAUSWM010000001">
    <property type="protein sequence ID" value="MDQ0481059.1"/>
    <property type="molecule type" value="Genomic_DNA"/>
</dbReference>
<organism evidence="3 4">
    <name type="scientific">Guptibacillus hwajinpoensis</name>
    <dbReference type="NCBI Taxonomy" id="208199"/>
    <lineage>
        <taxon>Bacteria</taxon>
        <taxon>Bacillati</taxon>
        <taxon>Bacillota</taxon>
        <taxon>Bacilli</taxon>
        <taxon>Bacillales</taxon>
        <taxon>Guptibacillaceae</taxon>
        <taxon>Guptibacillus</taxon>
    </lineage>
</organism>
<keyword evidence="2" id="KW-1133">Transmembrane helix</keyword>
<protein>
    <submittedName>
        <fullName evidence="3">Uncharacterized protein</fullName>
    </submittedName>
</protein>
<evidence type="ECO:0000256" key="1">
    <source>
        <dbReference type="SAM" id="Coils"/>
    </source>
</evidence>
<dbReference type="GeneID" id="301327349"/>
<comment type="caution">
    <text evidence="3">The sequence shown here is derived from an EMBL/GenBank/DDBJ whole genome shotgun (WGS) entry which is preliminary data.</text>
</comment>